<evidence type="ECO:0008006" key="5">
    <source>
        <dbReference type="Google" id="ProtNLM"/>
    </source>
</evidence>
<proteinExistence type="inferred from homology"/>
<feature type="region of interest" description="Disordered" evidence="2">
    <location>
        <begin position="42"/>
        <end position="65"/>
    </location>
</feature>
<accession>A0A0F4ZBT6</accession>
<dbReference type="GO" id="GO:0016491">
    <property type="term" value="F:oxidoreductase activity"/>
    <property type="evidence" value="ECO:0007669"/>
    <property type="project" value="InterPro"/>
</dbReference>
<keyword evidence="4" id="KW-1185">Reference proteome</keyword>
<reference evidence="3 4" key="1">
    <citation type="submission" date="2015-03" db="EMBL/GenBank/DDBJ databases">
        <authorList>
            <person name="Radwan O."/>
            <person name="Al-Naeli F.A."/>
            <person name="Rendon G.A."/>
            <person name="Fields C."/>
        </authorList>
    </citation>
    <scope>NUCLEOTIDE SEQUENCE [LARGE SCALE GENOMIC DNA]</scope>
    <source>
        <strain evidence="3">CR-DP1</strain>
    </source>
</reference>
<comment type="similarity">
    <text evidence="1">Belongs to the asaB hydroxylase/desaturase family.</text>
</comment>
<sequence>MPAAVDTLPAGISASSGFASSINQLPIPPAQTRQVEAVLNFHKDNEDGSPPAPTYSDRPETRVRPSTPHKVVITNVAGEEDKYTLDIHGFQFVSHTSSEKDFVSEAKITEGYYDETAQLLKDVTGASRVYIFDHTLRRTDSSTGGNSGAGASSPHRAPVQIVHIDQSPASARERVSFHLPEEAESLLKGRVQLINVWRPIKPVQRDPLAVALASSVRAEDLVPVALIYPTRRGETLGVRYSADQQWFFKKNMQPNEVLLLKCYDSKTDGRARAVPHSAFEDPTGSQNEARESIELRALVFHPE</sequence>
<dbReference type="InterPro" id="IPR044053">
    <property type="entry name" value="AsaB-like"/>
</dbReference>
<evidence type="ECO:0000313" key="3">
    <source>
        <dbReference type="EMBL" id="KKA27987.1"/>
    </source>
</evidence>
<dbReference type="NCBIfam" id="NF041278">
    <property type="entry name" value="CmcJ_NvfI_EfuI"/>
    <property type="match status" value="1"/>
</dbReference>
<evidence type="ECO:0000313" key="4">
    <source>
        <dbReference type="Proteomes" id="UP000033483"/>
    </source>
</evidence>
<dbReference type="AlphaFoldDB" id="A0A0F4ZBT6"/>
<evidence type="ECO:0000256" key="2">
    <source>
        <dbReference type="SAM" id="MobiDB-lite"/>
    </source>
</evidence>
<protein>
    <recommendedName>
        <fullName evidence="5">Methyltransferase</fullName>
    </recommendedName>
</protein>
<dbReference type="OrthoDB" id="412788at2759"/>
<comment type="caution">
    <text evidence="3">The sequence shown here is derived from an EMBL/GenBank/DDBJ whole genome shotgun (WGS) entry which is preliminary data.</text>
</comment>
<evidence type="ECO:0000256" key="1">
    <source>
        <dbReference type="ARBA" id="ARBA00023604"/>
    </source>
</evidence>
<name>A0A0F4ZBT6_9PEZI</name>
<organism evidence="3 4">
    <name type="scientific">Thielaviopsis punctulata</name>
    <dbReference type="NCBI Taxonomy" id="72032"/>
    <lineage>
        <taxon>Eukaryota</taxon>
        <taxon>Fungi</taxon>
        <taxon>Dikarya</taxon>
        <taxon>Ascomycota</taxon>
        <taxon>Pezizomycotina</taxon>
        <taxon>Sordariomycetes</taxon>
        <taxon>Hypocreomycetidae</taxon>
        <taxon>Microascales</taxon>
        <taxon>Ceratocystidaceae</taxon>
        <taxon>Thielaviopsis</taxon>
    </lineage>
</organism>
<dbReference type="Proteomes" id="UP000033483">
    <property type="component" value="Unassembled WGS sequence"/>
</dbReference>
<dbReference type="EMBL" id="LAEV01001462">
    <property type="protein sequence ID" value="KKA27987.1"/>
    <property type="molecule type" value="Genomic_DNA"/>
</dbReference>
<gene>
    <name evidence="3" type="ORF">TD95_003292</name>
</gene>
<dbReference type="PANTHER" id="PTHR34598:SF3">
    <property type="entry name" value="OXIDOREDUCTASE AN1597"/>
    <property type="match status" value="1"/>
</dbReference>
<dbReference type="PANTHER" id="PTHR34598">
    <property type="entry name" value="BLL6449 PROTEIN"/>
    <property type="match status" value="1"/>
</dbReference>